<dbReference type="SUPFAM" id="SSF101936">
    <property type="entry name" value="DNA-binding pseudobarrel domain"/>
    <property type="match status" value="1"/>
</dbReference>
<dbReference type="RefSeq" id="XP_056696975.1">
    <property type="nucleotide sequence ID" value="XM_056840997.1"/>
</dbReference>
<dbReference type="PANTHER" id="PTHR31391:SF101">
    <property type="entry name" value="B3 DOMAIN-CONTAINING PROTEIN OS01G0234100"/>
    <property type="match status" value="1"/>
</dbReference>
<dbReference type="PROSITE" id="PS50863">
    <property type="entry name" value="B3"/>
    <property type="match status" value="1"/>
</dbReference>
<feature type="domain" description="TF-B3" evidence="6">
    <location>
        <begin position="202"/>
        <end position="293"/>
    </location>
</feature>
<dbReference type="CDD" id="cd10017">
    <property type="entry name" value="B3_DNA"/>
    <property type="match status" value="1"/>
</dbReference>
<organism evidence="7 8">
    <name type="scientific">Spinacia oleracea</name>
    <name type="common">Spinach</name>
    <dbReference type="NCBI Taxonomy" id="3562"/>
    <lineage>
        <taxon>Eukaryota</taxon>
        <taxon>Viridiplantae</taxon>
        <taxon>Streptophyta</taxon>
        <taxon>Embryophyta</taxon>
        <taxon>Tracheophyta</taxon>
        <taxon>Spermatophyta</taxon>
        <taxon>Magnoliopsida</taxon>
        <taxon>eudicotyledons</taxon>
        <taxon>Gunneridae</taxon>
        <taxon>Pentapetalae</taxon>
        <taxon>Caryophyllales</taxon>
        <taxon>Chenopodiaceae</taxon>
        <taxon>Chenopodioideae</taxon>
        <taxon>Anserineae</taxon>
        <taxon>Spinacia</taxon>
    </lineage>
</organism>
<dbReference type="SMART" id="SM01019">
    <property type="entry name" value="B3"/>
    <property type="match status" value="1"/>
</dbReference>
<protein>
    <submittedName>
        <fullName evidence="8">B3 domain-containing protein Os01g0234100 isoform X2</fullName>
    </submittedName>
</protein>
<keyword evidence="3" id="KW-0238">DNA-binding</keyword>
<name>A0ABM3RMX7_SPIOL</name>
<keyword evidence="4" id="KW-0804">Transcription</keyword>
<evidence type="ECO:0000313" key="8">
    <source>
        <dbReference type="RefSeq" id="XP_056696975.1"/>
    </source>
</evidence>
<dbReference type="PANTHER" id="PTHR31391">
    <property type="entry name" value="B3 DOMAIN-CONTAINING PROTEIN OS11G0197600-RELATED"/>
    <property type="match status" value="1"/>
</dbReference>
<keyword evidence="5" id="KW-0539">Nucleus</keyword>
<evidence type="ECO:0000256" key="4">
    <source>
        <dbReference type="ARBA" id="ARBA00023163"/>
    </source>
</evidence>
<comment type="subcellular location">
    <subcellularLocation>
        <location evidence="1">Nucleus</location>
    </subcellularLocation>
</comment>
<sequence>MRIAKSKNMKNSAVSKAELKMALVTKRLAMLQDHHEIVPNSDSELRKNEPTKGLANRGIEVLSQVSPLQVLPNESHPLQCESAKLLMDPSDDTLSEDVLIPKSSKNRIKFGSHKRARIISDDESYEDEEHMVSVPPPRKKGRTKQKMIKINDPSNDENVAIDNPRRQKRMDLIEPSSMGEKSSSMKRPEEVQANLAAESPSFIKPMLKSHVSGGFWLGLPRNFCDDHLPIRDCTIVLVDEAGKEFDTVYLARKAGLSGGWRGFSIYHSLLEGDVLVFHLISRMTFKIYIIREQNFGEVDGALGLLTLDSRVGQHKSDDQTETVLQIEDNYTLVSQSSSDNIDLGSEIHDGIYFSDSSINFEEVKSFHNFNIIIDGLKIDSKFSVSTKQKYYKLCCSQNSFLHEHILKGLNCQLVVGIISETIKISDAIKSCKTGCSISNEDLQIWEKTLQGFEFLGMKVEFLRARINKLLGGVVESDESKMLKESIVKRSVVGERMKGLEGKFTQLKEIMEKIDLEMDAEITMASVWKQKVMGKGVTGGVVC</sequence>
<dbReference type="GeneID" id="110798895"/>
<dbReference type="Pfam" id="PF02362">
    <property type="entry name" value="B3"/>
    <property type="match status" value="1"/>
</dbReference>
<evidence type="ECO:0000313" key="7">
    <source>
        <dbReference type="Proteomes" id="UP000813463"/>
    </source>
</evidence>
<accession>A0ABM3RMX7</accession>
<evidence type="ECO:0000256" key="1">
    <source>
        <dbReference type="ARBA" id="ARBA00004123"/>
    </source>
</evidence>
<gene>
    <name evidence="8" type="primary">LOC110798895</name>
</gene>
<dbReference type="InterPro" id="IPR015300">
    <property type="entry name" value="DNA-bd_pseudobarrel_sf"/>
</dbReference>
<reference evidence="7" key="1">
    <citation type="journal article" date="2021" name="Nat. Commun.">
        <title>Genomic analyses provide insights into spinach domestication and the genetic basis of agronomic traits.</title>
        <authorList>
            <person name="Cai X."/>
            <person name="Sun X."/>
            <person name="Xu C."/>
            <person name="Sun H."/>
            <person name="Wang X."/>
            <person name="Ge C."/>
            <person name="Zhang Z."/>
            <person name="Wang Q."/>
            <person name="Fei Z."/>
            <person name="Jiao C."/>
            <person name="Wang Q."/>
        </authorList>
    </citation>
    <scope>NUCLEOTIDE SEQUENCE [LARGE SCALE GENOMIC DNA]</scope>
    <source>
        <strain evidence="7">cv. Varoflay</strain>
    </source>
</reference>
<dbReference type="InterPro" id="IPR044837">
    <property type="entry name" value="REM16-like"/>
</dbReference>
<dbReference type="Gene3D" id="2.40.330.10">
    <property type="entry name" value="DNA-binding pseudobarrel domain"/>
    <property type="match status" value="1"/>
</dbReference>
<evidence type="ECO:0000259" key="6">
    <source>
        <dbReference type="PROSITE" id="PS50863"/>
    </source>
</evidence>
<dbReference type="Proteomes" id="UP000813463">
    <property type="component" value="Chromosome 3"/>
</dbReference>
<evidence type="ECO:0000256" key="5">
    <source>
        <dbReference type="ARBA" id="ARBA00023242"/>
    </source>
</evidence>
<proteinExistence type="predicted"/>
<evidence type="ECO:0000256" key="2">
    <source>
        <dbReference type="ARBA" id="ARBA00023015"/>
    </source>
</evidence>
<dbReference type="InterPro" id="IPR003340">
    <property type="entry name" value="B3_DNA-bd"/>
</dbReference>
<keyword evidence="2" id="KW-0805">Transcription regulation</keyword>
<reference evidence="8" key="2">
    <citation type="submission" date="2025-08" db="UniProtKB">
        <authorList>
            <consortium name="RefSeq"/>
        </authorList>
    </citation>
    <scope>IDENTIFICATION</scope>
    <source>
        <tissue evidence="8">Leaf</tissue>
    </source>
</reference>
<keyword evidence="7" id="KW-1185">Reference proteome</keyword>
<evidence type="ECO:0000256" key="3">
    <source>
        <dbReference type="ARBA" id="ARBA00023125"/>
    </source>
</evidence>